<proteinExistence type="predicted"/>
<evidence type="ECO:0000256" key="3">
    <source>
        <dbReference type="ARBA" id="ARBA00023157"/>
    </source>
</evidence>
<feature type="chain" id="PRO_5047524114" evidence="5">
    <location>
        <begin position="19"/>
        <end position="514"/>
    </location>
</feature>
<gene>
    <name evidence="7" type="ORF">H2O64_04055</name>
</gene>
<evidence type="ECO:0000256" key="4">
    <source>
        <dbReference type="ARBA" id="ARBA00023284"/>
    </source>
</evidence>
<dbReference type="PROSITE" id="PS51352">
    <property type="entry name" value="THIOREDOXIN_2"/>
    <property type="match status" value="1"/>
</dbReference>
<dbReference type="InterPro" id="IPR013740">
    <property type="entry name" value="Redoxin"/>
</dbReference>
<keyword evidence="4" id="KW-0676">Redox-active center</keyword>
<dbReference type="Proteomes" id="UP000619238">
    <property type="component" value="Unassembled WGS sequence"/>
</dbReference>
<evidence type="ECO:0000313" key="7">
    <source>
        <dbReference type="EMBL" id="MBC8753829.1"/>
    </source>
</evidence>
<name>A0ABR7Q668_9FLAO</name>
<dbReference type="InterPro" id="IPR036249">
    <property type="entry name" value="Thioredoxin-like_sf"/>
</dbReference>
<dbReference type="Gene3D" id="3.40.30.10">
    <property type="entry name" value="Glutaredoxin"/>
    <property type="match status" value="1"/>
</dbReference>
<accession>A0ABR7Q668</accession>
<dbReference type="EMBL" id="JACGWS010000002">
    <property type="protein sequence ID" value="MBC8753829.1"/>
    <property type="molecule type" value="Genomic_DNA"/>
</dbReference>
<dbReference type="PANTHER" id="PTHR42852:SF6">
    <property type="entry name" value="THIOL:DISULFIDE INTERCHANGE PROTEIN DSBE"/>
    <property type="match status" value="1"/>
</dbReference>
<comment type="caution">
    <text evidence="7">The sequence shown here is derived from an EMBL/GenBank/DDBJ whole genome shotgun (WGS) entry which is preliminary data.</text>
</comment>
<dbReference type="CDD" id="cd02966">
    <property type="entry name" value="TlpA_like_family"/>
    <property type="match status" value="1"/>
</dbReference>
<protein>
    <submittedName>
        <fullName evidence="7">TlpA family protein disulfide reductase</fullName>
    </submittedName>
</protein>
<dbReference type="SUPFAM" id="SSF52833">
    <property type="entry name" value="Thioredoxin-like"/>
    <property type="match status" value="1"/>
</dbReference>
<evidence type="ECO:0000313" key="8">
    <source>
        <dbReference type="Proteomes" id="UP000619238"/>
    </source>
</evidence>
<dbReference type="PANTHER" id="PTHR42852">
    <property type="entry name" value="THIOL:DISULFIDE INTERCHANGE PROTEIN DSBE"/>
    <property type="match status" value="1"/>
</dbReference>
<evidence type="ECO:0000259" key="6">
    <source>
        <dbReference type="PROSITE" id="PS51352"/>
    </source>
</evidence>
<reference evidence="7 8" key="1">
    <citation type="submission" date="2020-07" db="EMBL/GenBank/DDBJ databases">
        <title>Description of Kordia aestuariivivens sp. nov., isolated from a tidal flat.</title>
        <authorList>
            <person name="Park S."/>
            <person name="Yoon J.-H."/>
        </authorList>
    </citation>
    <scope>NUCLEOTIDE SEQUENCE [LARGE SCALE GENOMIC DNA]</scope>
    <source>
        <strain evidence="7 8">YSTF-M3</strain>
    </source>
</reference>
<comment type="subcellular location">
    <subcellularLocation>
        <location evidence="1">Cell envelope</location>
    </subcellularLocation>
</comment>
<evidence type="ECO:0000256" key="2">
    <source>
        <dbReference type="ARBA" id="ARBA00022748"/>
    </source>
</evidence>
<dbReference type="Pfam" id="PF08534">
    <property type="entry name" value="Redoxin"/>
    <property type="match status" value="1"/>
</dbReference>
<keyword evidence="5" id="KW-0732">Signal</keyword>
<evidence type="ECO:0000256" key="1">
    <source>
        <dbReference type="ARBA" id="ARBA00004196"/>
    </source>
</evidence>
<feature type="domain" description="Thioredoxin" evidence="6">
    <location>
        <begin position="366"/>
        <end position="513"/>
    </location>
</feature>
<keyword evidence="3" id="KW-1015">Disulfide bond</keyword>
<feature type="signal peptide" evidence="5">
    <location>
        <begin position="1"/>
        <end position="18"/>
    </location>
</feature>
<dbReference type="InterPro" id="IPR013766">
    <property type="entry name" value="Thioredoxin_domain"/>
</dbReference>
<dbReference type="InterPro" id="IPR050553">
    <property type="entry name" value="Thioredoxin_ResA/DsbE_sf"/>
</dbReference>
<sequence>MNKVIIATLLFLLCISCASDTKTEKKDIPIVVETIEKPVVNTNPVTFIISNKMNNEYVSIYRNLAFDTFTQDKHVYTDKAIDTIQLTVNLSETIYVTSKFSARDTLHIKNGDTIYLNLANKQLKTTHSKAENLQIFKLKNDKIDSLTKTFYYVDYKAPFNLQSDKYQKVNPIFPLRIDREKFKTKPTELVQLANALIDRYKMLTKKYESLSANEPKNVPYYTLLKDELNYALFFELNRFYSYSKNEDIKRLITSELFFNEKTIDEATLYKKLSTFNEKIVLKNKRIKEKFKLKIDYKKAFDSLSTYIEDRKLLPLAKFVAINGNAMQRASKEELITMIEVFRNEFPEEKYDNYLQKIKEDYGLTKSRTTEDANTVHIVDTNGKVNRLDTFLEENKGKVIYIDFWASWCAPCRAVMPDSKKLSETYARKDVVFTYISIDQNKSHWKNAVAAEDLKTSKTNFLATNYTKAAFFKELEIKTIPRYLLFDKTGKLVHQNAPGPDSDEIKDLIDQYLKK</sequence>
<keyword evidence="8" id="KW-1185">Reference proteome</keyword>
<dbReference type="RefSeq" id="WP_187560866.1">
    <property type="nucleotide sequence ID" value="NZ_JACGWS010000002.1"/>
</dbReference>
<evidence type="ECO:0000256" key="5">
    <source>
        <dbReference type="SAM" id="SignalP"/>
    </source>
</evidence>
<organism evidence="7 8">
    <name type="scientific">Kordia aestuariivivens</name>
    <dbReference type="NCBI Taxonomy" id="2759037"/>
    <lineage>
        <taxon>Bacteria</taxon>
        <taxon>Pseudomonadati</taxon>
        <taxon>Bacteroidota</taxon>
        <taxon>Flavobacteriia</taxon>
        <taxon>Flavobacteriales</taxon>
        <taxon>Flavobacteriaceae</taxon>
        <taxon>Kordia</taxon>
    </lineage>
</organism>
<keyword evidence="2" id="KW-0201">Cytochrome c-type biogenesis</keyword>